<proteinExistence type="predicted"/>
<accession>R1E547</accession>
<name>R1E547_NANST</name>
<dbReference type="AlphaFoldDB" id="R1E547"/>
<feature type="transmembrane region" description="Helical" evidence="1">
    <location>
        <begin position="103"/>
        <end position="136"/>
    </location>
</feature>
<dbReference type="Proteomes" id="UP000053279">
    <property type="component" value="Unassembled WGS sequence"/>
</dbReference>
<evidence type="ECO:0000256" key="1">
    <source>
        <dbReference type="SAM" id="Phobius"/>
    </source>
</evidence>
<keyword evidence="3" id="KW-1185">Reference proteome</keyword>
<protein>
    <submittedName>
        <fullName evidence="2">Putative membrane protein</fullName>
    </submittedName>
</protein>
<feature type="transmembrane region" description="Helical" evidence="1">
    <location>
        <begin position="73"/>
        <end position="91"/>
    </location>
</feature>
<keyword evidence="1" id="KW-0812">Transmembrane</keyword>
<sequence length="143" mass="15686">MAGFGLLTLGIVGIIVAFIVIWIISSLSVYIAARIIGVQVPFLRTLFVTLIADIISFIINIVTVSYFLSTFNFAVLIIGLIISFVITLAIYKYLFDIDWIKTFIMLIIAGVIYFGIMVILGLILTALGFLVFGGIFSSLQAVH</sequence>
<keyword evidence="1" id="KW-1133">Transmembrane helix</keyword>
<comment type="caution">
    <text evidence="2">The sequence shown here is derived from an EMBL/GenBank/DDBJ whole genome shotgun (WGS) entry which is preliminary data.</text>
</comment>
<reference evidence="2 3" key="1">
    <citation type="submission" date="2013-02" db="EMBL/GenBank/DDBJ databases">
        <title>Insights into archaeal evolution and symbiosis from the genomes of a Nanoarchaeon and its crenarchaeal host from Yellowstone National Park.</title>
        <authorList>
            <person name="Podar M."/>
            <person name="Makarova K.S."/>
            <person name="Graham D.E."/>
            <person name="Wolf Y.I."/>
            <person name="Koonin E.V."/>
            <person name="Reysenbach A.-L."/>
        </authorList>
    </citation>
    <scope>NUCLEOTIDE SEQUENCE [LARGE SCALE GENOMIC DNA]</scope>
</reference>
<gene>
    <name evidence="2" type="ORF">Nst1_157</name>
</gene>
<evidence type="ECO:0000313" key="3">
    <source>
        <dbReference type="Proteomes" id="UP000053279"/>
    </source>
</evidence>
<organism evidence="2 3">
    <name type="scientific">Nanobsidianus stetteri</name>
    <dbReference type="NCBI Taxonomy" id="1294122"/>
    <lineage>
        <taxon>Archaea</taxon>
        <taxon>Nanobdellota</taxon>
        <taxon>Candidatus Nanoarchaeia</taxon>
        <taxon>Nanoarchaeales</taxon>
        <taxon>Nanopusillaceae</taxon>
        <taxon>Candidatus Nanobsidianus</taxon>
    </lineage>
</organism>
<keyword evidence="1" id="KW-0472">Membrane</keyword>
<evidence type="ECO:0000313" key="2">
    <source>
        <dbReference type="EMBL" id="EOD42818.1"/>
    </source>
</evidence>
<feature type="transmembrane region" description="Helical" evidence="1">
    <location>
        <begin position="45"/>
        <end position="67"/>
    </location>
</feature>
<feature type="transmembrane region" description="Helical" evidence="1">
    <location>
        <begin position="6"/>
        <end position="33"/>
    </location>
</feature>
<dbReference type="EMBL" id="APJZ01000001">
    <property type="protein sequence ID" value="EOD42818.1"/>
    <property type="molecule type" value="Genomic_DNA"/>
</dbReference>